<feature type="region of interest" description="Disordered" evidence="2">
    <location>
        <begin position="1"/>
        <end position="34"/>
    </location>
</feature>
<dbReference type="OrthoDB" id="10054156at2759"/>
<dbReference type="InterPro" id="IPR001878">
    <property type="entry name" value="Znf_CCHC"/>
</dbReference>
<dbReference type="PANTHER" id="PTHR33223:SF6">
    <property type="entry name" value="CCHC-TYPE DOMAIN-CONTAINING PROTEIN"/>
    <property type="match status" value="1"/>
</dbReference>
<dbReference type="SMART" id="SM00343">
    <property type="entry name" value="ZnF_C2HC"/>
    <property type="match status" value="1"/>
</dbReference>
<feature type="domain" description="CCHC-type" evidence="3">
    <location>
        <begin position="266"/>
        <end position="281"/>
    </location>
</feature>
<dbReference type="Proteomes" id="UP000681722">
    <property type="component" value="Unassembled WGS sequence"/>
</dbReference>
<evidence type="ECO:0000313" key="6">
    <source>
        <dbReference type="Proteomes" id="UP000663829"/>
    </source>
</evidence>
<keyword evidence="1" id="KW-0863">Zinc-finger</keyword>
<evidence type="ECO:0000256" key="2">
    <source>
        <dbReference type="SAM" id="MobiDB-lite"/>
    </source>
</evidence>
<dbReference type="SUPFAM" id="SSF57756">
    <property type="entry name" value="Retrovirus zinc finger-like domains"/>
    <property type="match status" value="1"/>
</dbReference>
<keyword evidence="1" id="KW-0479">Metal-binding</keyword>
<evidence type="ECO:0000256" key="1">
    <source>
        <dbReference type="PROSITE-ProRule" id="PRU00047"/>
    </source>
</evidence>
<dbReference type="GO" id="GO:0008270">
    <property type="term" value="F:zinc ion binding"/>
    <property type="evidence" value="ECO:0007669"/>
    <property type="project" value="UniProtKB-KW"/>
</dbReference>
<name>A0A815V0H9_9BILA</name>
<accession>A0A815V0H9</accession>
<dbReference type="AlphaFoldDB" id="A0A815V0H9"/>
<dbReference type="PANTHER" id="PTHR33223">
    <property type="entry name" value="CCHC-TYPE DOMAIN-CONTAINING PROTEIN"/>
    <property type="match status" value="1"/>
</dbReference>
<comment type="caution">
    <text evidence="4">The sequence shown here is derived from an EMBL/GenBank/DDBJ whole genome shotgun (WGS) entry which is preliminary data.</text>
</comment>
<dbReference type="Pfam" id="PF03732">
    <property type="entry name" value="Retrotrans_gag"/>
    <property type="match status" value="1"/>
</dbReference>
<gene>
    <name evidence="4" type="ORF">GPM918_LOCUS37664</name>
    <name evidence="5" type="ORF">SRO942_LOCUS38436</name>
</gene>
<dbReference type="Proteomes" id="UP000663829">
    <property type="component" value="Unassembled WGS sequence"/>
</dbReference>
<protein>
    <recommendedName>
        <fullName evidence="3">CCHC-type domain-containing protein</fullName>
    </recommendedName>
</protein>
<evidence type="ECO:0000313" key="4">
    <source>
        <dbReference type="EMBL" id="CAF1523513.1"/>
    </source>
</evidence>
<reference evidence="4" key="1">
    <citation type="submission" date="2021-02" db="EMBL/GenBank/DDBJ databases">
        <authorList>
            <person name="Nowell W R."/>
        </authorList>
    </citation>
    <scope>NUCLEOTIDE SEQUENCE</scope>
</reference>
<keyword evidence="1" id="KW-0862">Zinc</keyword>
<dbReference type="InterPro" id="IPR036875">
    <property type="entry name" value="Znf_CCHC_sf"/>
</dbReference>
<evidence type="ECO:0000313" key="5">
    <source>
        <dbReference type="EMBL" id="CAF4382601.1"/>
    </source>
</evidence>
<dbReference type="EMBL" id="CAJNOQ010024078">
    <property type="protein sequence ID" value="CAF1523513.1"/>
    <property type="molecule type" value="Genomic_DNA"/>
</dbReference>
<dbReference type="EMBL" id="CAJOBC010089636">
    <property type="protein sequence ID" value="CAF4382601.1"/>
    <property type="molecule type" value="Genomic_DNA"/>
</dbReference>
<dbReference type="PROSITE" id="PS50158">
    <property type="entry name" value="ZF_CCHC"/>
    <property type="match status" value="1"/>
</dbReference>
<sequence>MSSNAHLRNPRPIRVGSPSAILLPSTKPESLSAHPSSAIQINQTVSSADVPSQMRPAPQTVIIPAPTTIPQYSGTPSEKPLQFLLRLQHFASSMYGWTDTVLLQGISTFLQDTALDWYTQLSLTHALPTTWSEFQHLFIEQFTSPLRLAQTEEQWNHCVQRSDEPISQFLVRLRGIWYEAKPTETEHDLIQHLYAKMRPDLATFMGVLEHPTLNQFMDKARSAEKIIFSMQQQQRTLNQSVAPATSVAVSDPFPASVTRRTSDGVCYNCKKPGHYSYHCRSHPQSPYRKN</sequence>
<evidence type="ECO:0000259" key="3">
    <source>
        <dbReference type="PROSITE" id="PS50158"/>
    </source>
</evidence>
<dbReference type="InterPro" id="IPR005162">
    <property type="entry name" value="Retrotrans_gag_dom"/>
</dbReference>
<keyword evidence="6" id="KW-1185">Reference proteome</keyword>
<organism evidence="4 6">
    <name type="scientific">Didymodactylos carnosus</name>
    <dbReference type="NCBI Taxonomy" id="1234261"/>
    <lineage>
        <taxon>Eukaryota</taxon>
        <taxon>Metazoa</taxon>
        <taxon>Spiralia</taxon>
        <taxon>Gnathifera</taxon>
        <taxon>Rotifera</taxon>
        <taxon>Eurotatoria</taxon>
        <taxon>Bdelloidea</taxon>
        <taxon>Philodinida</taxon>
        <taxon>Philodinidae</taxon>
        <taxon>Didymodactylos</taxon>
    </lineage>
</organism>
<dbReference type="Gene3D" id="4.10.60.10">
    <property type="entry name" value="Zinc finger, CCHC-type"/>
    <property type="match status" value="1"/>
</dbReference>
<proteinExistence type="predicted"/>
<dbReference type="GO" id="GO:0003676">
    <property type="term" value="F:nucleic acid binding"/>
    <property type="evidence" value="ECO:0007669"/>
    <property type="project" value="InterPro"/>
</dbReference>